<dbReference type="PANTHER" id="PTHR33164">
    <property type="entry name" value="TRANSCRIPTIONAL REGULATOR, MARR FAMILY"/>
    <property type="match status" value="1"/>
</dbReference>
<name>A0A9Q5CMN1_CLOBE</name>
<dbReference type="GO" id="GO:0003700">
    <property type="term" value="F:DNA-binding transcription factor activity"/>
    <property type="evidence" value="ECO:0007669"/>
    <property type="project" value="InterPro"/>
</dbReference>
<dbReference type="InterPro" id="IPR000835">
    <property type="entry name" value="HTH_MarR-typ"/>
</dbReference>
<protein>
    <submittedName>
        <fullName evidence="2">DNA-binding MarR family transcriptional regulator</fullName>
    </submittedName>
</protein>
<dbReference type="Pfam" id="PF12802">
    <property type="entry name" value="MarR_2"/>
    <property type="match status" value="1"/>
</dbReference>
<feature type="domain" description="HTH marR-type" evidence="1">
    <location>
        <begin position="8"/>
        <end position="148"/>
    </location>
</feature>
<keyword evidence="2" id="KW-0238">DNA-binding</keyword>
<dbReference type="PROSITE" id="PS50995">
    <property type="entry name" value="HTH_MARR_2"/>
    <property type="match status" value="1"/>
</dbReference>
<dbReference type="Proteomes" id="UP000821656">
    <property type="component" value="Unassembled WGS sequence"/>
</dbReference>
<dbReference type="GO" id="GO:0003677">
    <property type="term" value="F:DNA binding"/>
    <property type="evidence" value="ECO:0007669"/>
    <property type="project" value="UniProtKB-KW"/>
</dbReference>
<dbReference type="Gene3D" id="1.10.10.10">
    <property type="entry name" value="Winged helix-like DNA-binding domain superfamily/Winged helix DNA-binding domain"/>
    <property type="match status" value="1"/>
</dbReference>
<dbReference type="AlphaFoldDB" id="A0A9Q5CMN1"/>
<evidence type="ECO:0000313" key="2">
    <source>
        <dbReference type="EMBL" id="NRV11079.1"/>
    </source>
</evidence>
<accession>A0A9Q5CMN1</accession>
<reference evidence="2" key="1">
    <citation type="submission" date="2020-05" db="EMBL/GenBank/DDBJ databases">
        <title>Genomic insights into acetone-butanol-ethanol (ABE) fermentation by sequencing solventogenic clostridia strains.</title>
        <authorList>
            <person name="Brown S."/>
        </authorList>
    </citation>
    <scope>NUCLEOTIDE SEQUENCE</scope>
    <source>
        <strain evidence="2">DJ126</strain>
    </source>
</reference>
<evidence type="ECO:0000313" key="3">
    <source>
        <dbReference type="Proteomes" id="UP000821656"/>
    </source>
</evidence>
<dbReference type="EMBL" id="JABSXK010000001">
    <property type="protein sequence ID" value="NRV11079.1"/>
    <property type="molecule type" value="Genomic_DNA"/>
</dbReference>
<proteinExistence type="predicted"/>
<dbReference type="InterPro" id="IPR039422">
    <property type="entry name" value="MarR/SlyA-like"/>
</dbReference>
<dbReference type="InterPro" id="IPR036388">
    <property type="entry name" value="WH-like_DNA-bd_sf"/>
</dbReference>
<evidence type="ECO:0000259" key="1">
    <source>
        <dbReference type="PROSITE" id="PS50995"/>
    </source>
</evidence>
<dbReference type="InterPro" id="IPR036390">
    <property type="entry name" value="WH_DNA-bd_sf"/>
</dbReference>
<comment type="caution">
    <text evidence="2">The sequence shown here is derived from an EMBL/GenBank/DDBJ whole genome shotgun (WGS) entry which is preliminary data.</text>
</comment>
<dbReference type="GO" id="GO:0006950">
    <property type="term" value="P:response to stress"/>
    <property type="evidence" value="ECO:0007669"/>
    <property type="project" value="TreeGrafter"/>
</dbReference>
<gene>
    <name evidence="2" type="ORF">DFH45_004042</name>
</gene>
<dbReference type="RefSeq" id="WP_236887817.1">
    <property type="nucleotide sequence ID" value="NZ_CP016090.1"/>
</dbReference>
<sequence>MKLDNNNINELGYIMDQTYASLVAVSNKLQTAGDSYSDDLTIKQLLALLAILHIPEGNATIIHIAGKLATTKQNATRIIKSLEKKNYIKVVPSEKDKRAVNVVLTEAGIHSLSKNSKDAKKNFMTDIFNDFSKEELKTLWQLLKKLYSYDGVPMDGFEERVKMPNISAEVLE</sequence>
<dbReference type="PRINTS" id="PR00598">
    <property type="entry name" value="HTHMARR"/>
</dbReference>
<dbReference type="SMART" id="SM00347">
    <property type="entry name" value="HTH_MARR"/>
    <property type="match status" value="1"/>
</dbReference>
<organism evidence="2 3">
    <name type="scientific">Clostridium beijerinckii</name>
    <name type="common">Clostridium MP</name>
    <dbReference type="NCBI Taxonomy" id="1520"/>
    <lineage>
        <taxon>Bacteria</taxon>
        <taxon>Bacillati</taxon>
        <taxon>Bacillota</taxon>
        <taxon>Clostridia</taxon>
        <taxon>Eubacteriales</taxon>
        <taxon>Clostridiaceae</taxon>
        <taxon>Clostridium</taxon>
    </lineage>
</organism>
<dbReference type="SUPFAM" id="SSF46785">
    <property type="entry name" value="Winged helix' DNA-binding domain"/>
    <property type="match status" value="1"/>
</dbReference>
<dbReference type="PANTHER" id="PTHR33164:SF89">
    <property type="entry name" value="MARR FAMILY REGULATORY PROTEIN"/>
    <property type="match status" value="1"/>
</dbReference>